<dbReference type="EMBL" id="CP004078">
    <property type="protein sequence ID" value="AHV98787.1"/>
    <property type="molecule type" value="Genomic_DNA"/>
</dbReference>
<name>X4ZNM4_9BACL</name>
<keyword evidence="1" id="KW-0472">Membrane</keyword>
<evidence type="ECO:0000313" key="2">
    <source>
        <dbReference type="EMBL" id="AHV98787.1"/>
    </source>
</evidence>
<evidence type="ECO:0000313" key="3">
    <source>
        <dbReference type="Proteomes" id="UP000019772"/>
    </source>
</evidence>
<organism evidence="2 3">
    <name type="scientific">Paenibacillus sabinae T27</name>
    <dbReference type="NCBI Taxonomy" id="1268072"/>
    <lineage>
        <taxon>Bacteria</taxon>
        <taxon>Bacillati</taxon>
        <taxon>Bacillota</taxon>
        <taxon>Bacilli</taxon>
        <taxon>Bacillales</taxon>
        <taxon>Paenibacillaceae</taxon>
        <taxon>Paenibacillus</taxon>
    </lineage>
</organism>
<reference evidence="2 3" key="1">
    <citation type="journal article" date="2014" name="PLoS Genet.">
        <title>Comparative Genomic Analysis of N2-Fixing and Non-N2-Fixing Paenibacillus spp.: Organization, Evolution and Expression of the Nitrogen Fixation Genes.</title>
        <authorList>
            <person name="Xie J.B."/>
            <person name="Du Z."/>
            <person name="Bai L."/>
            <person name="Tian C."/>
            <person name="Zhang Y."/>
            <person name="Xie J.Y."/>
            <person name="Wang T."/>
            <person name="Liu X."/>
            <person name="Chen X."/>
            <person name="Cheng Q."/>
            <person name="Chen S."/>
            <person name="Li J."/>
        </authorList>
    </citation>
    <scope>NUCLEOTIDE SEQUENCE [LARGE SCALE GENOMIC DNA]</scope>
    <source>
        <strain evidence="2 3">T27</strain>
    </source>
</reference>
<sequence length="63" mass="7417">MLIIIDALLEGEIIMISIFFMIIVIFGLVSIDQSLRKKLKNDERIINRLDLLWSEINKSNERK</sequence>
<keyword evidence="3" id="KW-1185">Reference proteome</keyword>
<keyword evidence="1" id="KW-1133">Transmembrane helix</keyword>
<dbReference type="Proteomes" id="UP000019772">
    <property type="component" value="Chromosome"/>
</dbReference>
<proteinExistence type="predicted"/>
<gene>
    <name evidence="2" type="ORF">PSAB_19470</name>
</gene>
<keyword evidence="1" id="KW-0812">Transmembrane</keyword>
<evidence type="ECO:0000256" key="1">
    <source>
        <dbReference type="SAM" id="Phobius"/>
    </source>
</evidence>
<feature type="transmembrane region" description="Helical" evidence="1">
    <location>
        <begin position="13"/>
        <end position="31"/>
    </location>
</feature>
<protein>
    <submittedName>
        <fullName evidence="2">Uncharacterized protein</fullName>
    </submittedName>
</protein>
<dbReference type="AlphaFoldDB" id="X4ZNM4"/>
<dbReference type="KEGG" id="psab:PSAB_19470"/>
<dbReference type="HOGENOM" id="CLU_2881695_0_0_9"/>
<accession>X4ZNM4</accession>
<dbReference type="STRING" id="1268072.PSAB_19470"/>